<reference evidence="4" key="1">
    <citation type="submission" date="2021-01" db="EMBL/GenBank/DDBJ databases">
        <title>Adiantum capillus-veneris genome.</title>
        <authorList>
            <person name="Fang Y."/>
            <person name="Liao Q."/>
        </authorList>
    </citation>
    <scope>NUCLEOTIDE SEQUENCE</scope>
    <source>
        <strain evidence="4">H3</strain>
        <tissue evidence="4">Leaf</tissue>
    </source>
</reference>
<sequence>MELLKCCGDCLITVWFVMGNMWAFGERPSSTCLALCRLVIVVLTLSLVRWAVPMIICSTLYCCMPTLIRALCTHDNDNDNIDDDDDFSYMHHLKMDRRAGASEATIHALPLHTHSTLSCSSAQPALSSNAKDNSCCCICLSRYKEGALVRELPCTHNFHMLCVDKWLRMSATCPLCKHDINHHSTDDLLML</sequence>
<dbReference type="PROSITE" id="PS50089">
    <property type="entry name" value="ZF_RING_2"/>
    <property type="match status" value="1"/>
</dbReference>
<gene>
    <name evidence="4" type="ORF">GOP47_0000772</name>
</gene>
<dbReference type="AlphaFoldDB" id="A0A9D4VFL3"/>
<evidence type="ECO:0000313" key="4">
    <source>
        <dbReference type="EMBL" id="KAI5084603.1"/>
    </source>
</evidence>
<keyword evidence="1" id="KW-0479">Metal-binding</keyword>
<dbReference type="EMBL" id="JABFUD020000001">
    <property type="protein sequence ID" value="KAI5084603.1"/>
    <property type="molecule type" value="Genomic_DNA"/>
</dbReference>
<keyword evidence="2" id="KW-0472">Membrane</keyword>
<comment type="caution">
    <text evidence="4">The sequence shown here is derived from an EMBL/GenBank/DDBJ whole genome shotgun (WGS) entry which is preliminary data.</text>
</comment>
<organism evidence="4 5">
    <name type="scientific">Adiantum capillus-veneris</name>
    <name type="common">Maidenhair fern</name>
    <dbReference type="NCBI Taxonomy" id="13818"/>
    <lineage>
        <taxon>Eukaryota</taxon>
        <taxon>Viridiplantae</taxon>
        <taxon>Streptophyta</taxon>
        <taxon>Embryophyta</taxon>
        <taxon>Tracheophyta</taxon>
        <taxon>Polypodiopsida</taxon>
        <taxon>Polypodiidae</taxon>
        <taxon>Polypodiales</taxon>
        <taxon>Pteridineae</taxon>
        <taxon>Pteridaceae</taxon>
        <taxon>Vittarioideae</taxon>
        <taxon>Adiantum</taxon>
    </lineage>
</organism>
<evidence type="ECO:0000256" key="1">
    <source>
        <dbReference type="PROSITE-ProRule" id="PRU00175"/>
    </source>
</evidence>
<dbReference type="SMART" id="SM00184">
    <property type="entry name" value="RING"/>
    <property type="match status" value="1"/>
</dbReference>
<dbReference type="PANTHER" id="PTHR46225">
    <property type="entry name" value="C3H4 TYPE ZINC FINGER PROTEIN"/>
    <property type="match status" value="1"/>
</dbReference>
<feature type="transmembrane region" description="Helical" evidence="2">
    <location>
        <begin position="31"/>
        <end position="52"/>
    </location>
</feature>
<name>A0A9D4VFL3_ADICA</name>
<dbReference type="InterPro" id="IPR001841">
    <property type="entry name" value="Znf_RING"/>
</dbReference>
<keyword evidence="5" id="KW-1185">Reference proteome</keyword>
<dbReference type="SUPFAM" id="SSF57850">
    <property type="entry name" value="RING/U-box"/>
    <property type="match status" value="1"/>
</dbReference>
<feature type="domain" description="RING-type" evidence="3">
    <location>
        <begin position="136"/>
        <end position="177"/>
    </location>
</feature>
<dbReference type="Gene3D" id="3.30.40.10">
    <property type="entry name" value="Zinc/RING finger domain, C3HC4 (zinc finger)"/>
    <property type="match status" value="1"/>
</dbReference>
<proteinExistence type="predicted"/>
<evidence type="ECO:0000256" key="2">
    <source>
        <dbReference type="SAM" id="Phobius"/>
    </source>
</evidence>
<evidence type="ECO:0000259" key="3">
    <source>
        <dbReference type="PROSITE" id="PS50089"/>
    </source>
</evidence>
<keyword evidence="2" id="KW-1133">Transmembrane helix</keyword>
<accession>A0A9D4VFL3</accession>
<keyword evidence="2" id="KW-0812">Transmembrane</keyword>
<protein>
    <recommendedName>
        <fullName evidence="3">RING-type domain-containing protein</fullName>
    </recommendedName>
</protein>
<dbReference type="Pfam" id="PF13639">
    <property type="entry name" value="zf-RING_2"/>
    <property type="match status" value="1"/>
</dbReference>
<evidence type="ECO:0000313" key="5">
    <source>
        <dbReference type="Proteomes" id="UP000886520"/>
    </source>
</evidence>
<dbReference type="OrthoDB" id="8062037at2759"/>
<dbReference type="PANTHER" id="PTHR46225:SF19">
    <property type="entry name" value="RING-TYPE DOMAIN-CONTAINING PROTEIN"/>
    <property type="match status" value="1"/>
</dbReference>
<keyword evidence="1" id="KW-0863">Zinc-finger</keyword>
<dbReference type="InterPro" id="IPR013083">
    <property type="entry name" value="Znf_RING/FYVE/PHD"/>
</dbReference>
<dbReference type="Proteomes" id="UP000886520">
    <property type="component" value="Chromosome 1"/>
</dbReference>
<keyword evidence="1" id="KW-0862">Zinc</keyword>
<dbReference type="GO" id="GO:0008270">
    <property type="term" value="F:zinc ion binding"/>
    <property type="evidence" value="ECO:0007669"/>
    <property type="project" value="UniProtKB-KW"/>
</dbReference>